<accession>A0ABS1QHE7</accession>
<comment type="caution">
    <text evidence="1">The sequence shown here is derived from an EMBL/GenBank/DDBJ whole genome shotgun (WGS) entry which is preliminary data.</text>
</comment>
<evidence type="ECO:0000313" key="1">
    <source>
        <dbReference type="EMBL" id="MBL1221762.1"/>
    </source>
</evidence>
<organism evidence="1 2">
    <name type="scientific">Chryseobacterium endalhagicum</name>
    <dbReference type="NCBI Taxonomy" id="2797638"/>
    <lineage>
        <taxon>Bacteria</taxon>
        <taxon>Pseudomonadati</taxon>
        <taxon>Bacteroidota</taxon>
        <taxon>Flavobacteriia</taxon>
        <taxon>Flavobacteriales</taxon>
        <taxon>Weeksellaceae</taxon>
        <taxon>Chryseobacterium group</taxon>
        <taxon>Chryseobacterium</taxon>
    </lineage>
</organism>
<gene>
    <name evidence="1" type="ORF">JET18_13000</name>
</gene>
<sequence>MENKNLSNSISIVELEERFETSVVSLDIDRCNDNRADVRLEASVLK</sequence>
<dbReference type="Proteomes" id="UP000661696">
    <property type="component" value="Unassembled WGS sequence"/>
</dbReference>
<keyword evidence="2" id="KW-1185">Reference proteome</keyword>
<name>A0ABS1QHE7_9FLAO</name>
<protein>
    <submittedName>
        <fullName evidence="1">Uncharacterized protein</fullName>
    </submittedName>
</protein>
<evidence type="ECO:0000313" key="2">
    <source>
        <dbReference type="Proteomes" id="UP000661696"/>
    </source>
</evidence>
<reference evidence="1 2" key="1">
    <citation type="submission" date="2020-12" db="EMBL/GenBank/DDBJ databases">
        <title>Chryseobacterium endoalhailicus sp. nov., isolated from seed of leguminous plant.</title>
        <authorList>
            <person name="Zhang X."/>
        </authorList>
    </citation>
    <scope>NUCLEOTIDE SEQUENCE [LARGE SCALE GENOMIC DNA]</scope>
    <source>
        <strain evidence="1 2">L7</strain>
    </source>
</reference>
<proteinExistence type="predicted"/>
<dbReference type="EMBL" id="JAELVM010000002">
    <property type="protein sequence ID" value="MBL1221762.1"/>
    <property type="molecule type" value="Genomic_DNA"/>
</dbReference>
<dbReference type="RefSeq" id="WP_202091690.1">
    <property type="nucleotide sequence ID" value="NZ_JAELVM010000002.1"/>
</dbReference>